<protein>
    <submittedName>
        <fullName evidence="2">Pilus assembly protein PilP</fullName>
    </submittedName>
</protein>
<reference evidence="2 3" key="1">
    <citation type="submission" date="2024-04" db="EMBL/GenBank/DDBJ databases">
        <authorList>
            <person name="Abashina T."/>
            <person name="Shaikin A."/>
        </authorList>
    </citation>
    <scope>NUCLEOTIDE SEQUENCE [LARGE SCALE GENOMIC DNA]</scope>
    <source>
        <strain evidence="2 3">AAFK</strain>
    </source>
</reference>
<sequence>MNHKAFWSVAFLLGGALSLGGCAQGDDMADLKQFVAAAPKSGKSIEKLPEAPLPSIILYTGENRRDPFTSFEESRRKERTLEIAKGPRPNSNRVRQVLEEFDLGSLNLVGIVRDVKGQPWGLIKTPDGKVYRVTLGNYLGRNDGRVVEIVQRPGESALRLIELVPATDGGFEKRQQRIEMSTNP</sequence>
<feature type="chain" id="PRO_5047299901" evidence="1">
    <location>
        <begin position="24"/>
        <end position="184"/>
    </location>
</feature>
<dbReference type="PIRSF" id="PIRSF016481">
    <property type="entry name" value="Pilus_assembly_PilP"/>
    <property type="match status" value="1"/>
</dbReference>
<feature type="signal peptide" evidence="1">
    <location>
        <begin position="1"/>
        <end position="23"/>
    </location>
</feature>
<dbReference type="Proteomes" id="UP001446205">
    <property type="component" value="Unassembled WGS sequence"/>
</dbReference>
<dbReference type="RefSeq" id="WP_341370517.1">
    <property type="nucleotide sequence ID" value="NZ_JBBPCO010000005.1"/>
</dbReference>
<keyword evidence="3" id="KW-1185">Reference proteome</keyword>
<dbReference type="EMBL" id="JBBPCO010000005">
    <property type="protein sequence ID" value="MEK8089461.1"/>
    <property type="molecule type" value="Genomic_DNA"/>
</dbReference>
<gene>
    <name evidence="2" type="ORF">WOB96_06735</name>
</gene>
<dbReference type="Pfam" id="PF04351">
    <property type="entry name" value="PilP"/>
    <property type="match status" value="1"/>
</dbReference>
<dbReference type="InterPro" id="IPR007446">
    <property type="entry name" value="PilP"/>
</dbReference>
<proteinExistence type="predicted"/>
<dbReference type="Gene3D" id="2.30.30.830">
    <property type="match status" value="1"/>
</dbReference>
<accession>A0ABU9D913</accession>
<comment type="caution">
    <text evidence="2">The sequence shown here is derived from an EMBL/GenBank/DDBJ whole genome shotgun (WGS) entry which is preliminary data.</text>
</comment>
<evidence type="ECO:0000256" key="1">
    <source>
        <dbReference type="SAM" id="SignalP"/>
    </source>
</evidence>
<name>A0ABU9D913_9PROT</name>
<organism evidence="2 3">
    <name type="scientific">Thermithiobacillus plumbiphilus</name>
    <dbReference type="NCBI Taxonomy" id="1729899"/>
    <lineage>
        <taxon>Bacteria</taxon>
        <taxon>Pseudomonadati</taxon>
        <taxon>Pseudomonadota</taxon>
        <taxon>Acidithiobacillia</taxon>
        <taxon>Acidithiobacillales</taxon>
        <taxon>Thermithiobacillaceae</taxon>
        <taxon>Thermithiobacillus</taxon>
    </lineage>
</organism>
<evidence type="ECO:0000313" key="2">
    <source>
        <dbReference type="EMBL" id="MEK8089461.1"/>
    </source>
</evidence>
<keyword evidence="1" id="KW-0732">Signal</keyword>
<dbReference type="PROSITE" id="PS51257">
    <property type="entry name" value="PROKAR_LIPOPROTEIN"/>
    <property type="match status" value="1"/>
</dbReference>
<evidence type="ECO:0000313" key="3">
    <source>
        <dbReference type="Proteomes" id="UP001446205"/>
    </source>
</evidence>